<feature type="transmembrane region" description="Helical" evidence="7">
    <location>
        <begin position="6"/>
        <end position="30"/>
    </location>
</feature>
<keyword evidence="3" id="KW-1003">Cell membrane</keyword>
<proteinExistence type="predicted"/>
<evidence type="ECO:0000256" key="1">
    <source>
        <dbReference type="ARBA" id="ARBA00004651"/>
    </source>
</evidence>
<comment type="subcellular location">
    <subcellularLocation>
        <location evidence="1">Cell membrane</location>
        <topology evidence="1">Multi-pass membrane protein</topology>
    </subcellularLocation>
</comment>
<dbReference type="SUPFAM" id="SSF103473">
    <property type="entry name" value="MFS general substrate transporter"/>
    <property type="match status" value="1"/>
</dbReference>
<evidence type="ECO:0000256" key="2">
    <source>
        <dbReference type="ARBA" id="ARBA00022448"/>
    </source>
</evidence>
<dbReference type="InterPro" id="IPR011701">
    <property type="entry name" value="MFS"/>
</dbReference>
<dbReference type="Gene3D" id="1.20.1250.20">
    <property type="entry name" value="MFS general substrate transporter like domains"/>
    <property type="match status" value="1"/>
</dbReference>
<dbReference type="GO" id="GO:0005886">
    <property type="term" value="C:plasma membrane"/>
    <property type="evidence" value="ECO:0007669"/>
    <property type="project" value="UniProtKB-SubCell"/>
</dbReference>
<keyword evidence="2" id="KW-0813">Transport</keyword>
<accession>A0A401LMH6</accession>
<protein>
    <submittedName>
        <fullName evidence="8">Lysophospholipid transporter LplT</fullName>
    </submittedName>
</protein>
<feature type="transmembrane region" description="Helical" evidence="7">
    <location>
        <begin position="263"/>
        <end position="285"/>
    </location>
</feature>
<organism evidence="8 9">
    <name type="scientific">Mesosutterella multiformis</name>
    <dbReference type="NCBI Taxonomy" id="2259133"/>
    <lineage>
        <taxon>Bacteria</taxon>
        <taxon>Pseudomonadati</taxon>
        <taxon>Pseudomonadota</taxon>
        <taxon>Betaproteobacteria</taxon>
        <taxon>Burkholderiales</taxon>
        <taxon>Sutterellaceae</taxon>
        <taxon>Mesosutterella</taxon>
    </lineage>
</organism>
<feature type="transmembrane region" description="Helical" evidence="7">
    <location>
        <begin position="292"/>
        <end position="309"/>
    </location>
</feature>
<gene>
    <name evidence="8" type="ORF">MESMUL_15040</name>
</gene>
<evidence type="ECO:0000313" key="8">
    <source>
        <dbReference type="EMBL" id="GBO94150.1"/>
    </source>
</evidence>
<feature type="transmembrane region" description="Helical" evidence="7">
    <location>
        <begin position="230"/>
        <end position="251"/>
    </location>
</feature>
<dbReference type="Pfam" id="PF07690">
    <property type="entry name" value="MFS_1"/>
    <property type="match status" value="1"/>
</dbReference>
<evidence type="ECO:0000256" key="7">
    <source>
        <dbReference type="SAM" id="Phobius"/>
    </source>
</evidence>
<feature type="transmembrane region" description="Helical" evidence="7">
    <location>
        <begin position="400"/>
        <end position="418"/>
    </location>
</feature>
<keyword evidence="6 7" id="KW-0472">Membrane</keyword>
<feature type="transmembrane region" description="Helical" evidence="7">
    <location>
        <begin position="42"/>
        <end position="62"/>
    </location>
</feature>
<keyword evidence="9" id="KW-1185">Reference proteome</keyword>
<dbReference type="InterPro" id="IPR036259">
    <property type="entry name" value="MFS_trans_sf"/>
</dbReference>
<sequence length="445" mass="47004">MNRGFYTIMAAQFFSSLADNALLIAAIALLSELAAPAWMTPLLRLCFTLSYIIFAAYVGIFADSMPKGRVMFLTNTLKAVGCLFMLFGGHPLLAYAIVGLGAAAYSPAKYGILTELLPPDKLVVANGWIEGLTVISIILGVVLGGALILPAVADPVLAAGVLQTIGIHTRAGAAISIVFFIYLIAAACNLFIPDTGVRYPKADFEPIKTVCNFLGSCKALWTDKLGQTSLAVTSMFWGAGAVLQFLVLSWADTNFGLNLSQASILQAVVSVGIAIGAVGAATFVPLKKCLKVLPMGVLMGVVVVFAAHFNRAMAPSVITLPGGFEISWAIIIAGCIMVLVGALAGFFVVPMNALLQNRGFVLMSAGRSIAVQNFNENSSMLIMLGIYSLMIKGGLTSTRIMEIFGAFVAIGMIIVILTHRRNAIGQDLSSMIGEESPHLQNGKEK</sequence>
<feature type="transmembrane region" description="Helical" evidence="7">
    <location>
        <begin position="329"/>
        <end position="355"/>
    </location>
</feature>
<evidence type="ECO:0000256" key="6">
    <source>
        <dbReference type="ARBA" id="ARBA00023136"/>
    </source>
</evidence>
<keyword evidence="4 7" id="KW-0812">Transmembrane</keyword>
<dbReference type="AlphaFoldDB" id="A0A388SFD2"/>
<dbReference type="OrthoDB" id="9803968at2"/>
<evidence type="ECO:0000256" key="5">
    <source>
        <dbReference type="ARBA" id="ARBA00022989"/>
    </source>
</evidence>
<dbReference type="PANTHER" id="PTHR43266">
    <property type="entry name" value="MACROLIDE-EFFLUX PROTEIN"/>
    <property type="match status" value="1"/>
</dbReference>
<accession>A0A388SFD2</accession>
<dbReference type="RefSeq" id="WP_116270399.1">
    <property type="nucleotide sequence ID" value="NZ_BGZJ01000001.1"/>
</dbReference>
<keyword evidence="5 7" id="KW-1133">Transmembrane helix</keyword>
<dbReference type="GO" id="GO:0022857">
    <property type="term" value="F:transmembrane transporter activity"/>
    <property type="evidence" value="ECO:0007669"/>
    <property type="project" value="InterPro"/>
</dbReference>
<feature type="transmembrane region" description="Helical" evidence="7">
    <location>
        <begin position="173"/>
        <end position="192"/>
    </location>
</feature>
<dbReference type="PANTHER" id="PTHR43266:SF2">
    <property type="entry name" value="MAJOR FACILITATOR SUPERFAMILY (MFS) PROFILE DOMAIN-CONTAINING PROTEIN"/>
    <property type="match status" value="1"/>
</dbReference>
<evidence type="ECO:0000256" key="3">
    <source>
        <dbReference type="ARBA" id="ARBA00022475"/>
    </source>
</evidence>
<feature type="transmembrane region" description="Helical" evidence="7">
    <location>
        <begin position="127"/>
        <end position="153"/>
    </location>
</feature>
<dbReference type="EMBL" id="BGZJ01000001">
    <property type="protein sequence ID" value="GBO94150.1"/>
    <property type="molecule type" value="Genomic_DNA"/>
</dbReference>
<name>A0A388SFD2_9BURK</name>
<dbReference type="Proteomes" id="UP000266091">
    <property type="component" value="Unassembled WGS sequence"/>
</dbReference>
<reference evidence="8 9" key="1">
    <citation type="journal article" date="2018" name="Int. J. Syst. Evol. Microbiol.">
        <title>Mesosutterella multiformis gen. nov., sp. nov., a member of the family Sutterellaceae and Sutterella megalosphaeroides sp. nov., isolated from human faeces.</title>
        <authorList>
            <person name="Sakamoto M."/>
            <person name="Ikeyama N."/>
            <person name="Kunihiro T."/>
            <person name="Iino T."/>
            <person name="Yuki M."/>
            <person name="Ohkuma M."/>
        </authorList>
    </citation>
    <scope>NUCLEOTIDE SEQUENCE [LARGE SCALE GENOMIC DNA]</scope>
    <source>
        <strain evidence="8 9">4NBBH2</strain>
    </source>
</reference>
<feature type="transmembrane region" description="Helical" evidence="7">
    <location>
        <begin position="82"/>
        <end position="106"/>
    </location>
</feature>
<evidence type="ECO:0000313" key="9">
    <source>
        <dbReference type="Proteomes" id="UP000266091"/>
    </source>
</evidence>
<evidence type="ECO:0000256" key="4">
    <source>
        <dbReference type="ARBA" id="ARBA00022692"/>
    </source>
</evidence>
<feature type="transmembrane region" description="Helical" evidence="7">
    <location>
        <begin position="376"/>
        <end position="394"/>
    </location>
</feature>
<dbReference type="NCBIfam" id="NF008397">
    <property type="entry name" value="PRK11195.1"/>
    <property type="match status" value="1"/>
</dbReference>
<comment type="caution">
    <text evidence="8">The sequence shown here is derived from an EMBL/GenBank/DDBJ whole genome shotgun (WGS) entry which is preliminary data.</text>
</comment>